<organism evidence="2 3">
    <name type="scientific">Rhizoctonia solani</name>
    <dbReference type="NCBI Taxonomy" id="456999"/>
    <lineage>
        <taxon>Eukaryota</taxon>
        <taxon>Fungi</taxon>
        <taxon>Dikarya</taxon>
        <taxon>Basidiomycota</taxon>
        <taxon>Agaricomycotina</taxon>
        <taxon>Agaricomycetes</taxon>
        <taxon>Cantharellales</taxon>
        <taxon>Ceratobasidiaceae</taxon>
        <taxon>Rhizoctonia</taxon>
    </lineage>
</organism>
<dbReference type="EMBL" id="CYGV01001789">
    <property type="protein sequence ID" value="CUA77172.1"/>
    <property type="molecule type" value="Genomic_DNA"/>
</dbReference>
<feature type="compositionally biased region" description="Polar residues" evidence="1">
    <location>
        <begin position="247"/>
        <end position="274"/>
    </location>
</feature>
<evidence type="ECO:0000313" key="3">
    <source>
        <dbReference type="Proteomes" id="UP000044841"/>
    </source>
</evidence>
<name>A0A0K6GEY7_9AGAM</name>
<proteinExistence type="predicted"/>
<keyword evidence="3" id="KW-1185">Reference proteome</keyword>
<protein>
    <submittedName>
        <fullName evidence="2">Uncharacterized protein</fullName>
    </submittedName>
</protein>
<evidence type="ECO:0000313" key="2">
    <source>
        <dbReference type="EMBL" id="CUA77172.1"/>
    </source>
</evidence>
<accession>A0A0K6GEY7</accession>
<feature type="region of interest" description="Disordered" evidence="1">
    <location>
        <begin position="247"/>
        <end position="277"/>
    </location>
</feature>
<dbReference type="Proteomes" id="UP000044841">
    <property type="component" value="Unassembled WGS sequence"/>
</dbReference>
<sequence length="294" mass="33269">MVYNAVFIAYLLLSNFELIGEKERWTVEVIVELTVSYNLDLGRIDMSRDVFGKVRILLPQLCLLAARYGYLYTETEIGFNNAHRLLLAIVDPLVAHLCVSIMPSLSSYATYAKQPYEHDKVKSTISDARDLLDLPLAQLRSLVQQWYSNNFEIVLQTAPLPRSSQPPATNNEPRSLKIRSIGAKRYGLVPEKTREELNSERLKGSLNLNLRVGERPKLSQFRSTNVSREELARREWPLSPVTLCSVSTSDSQELSTPSSYWDTSFESMDSSETPSGLFGQRFKKGLKAFFSSSS</sequence>
<evidence type="ECO:0000256" key="1">
    <source>
        <dbReference type="SAM" id="MobiDB-lite"/>
    </source>
</evidence>
<gene>
    <name evidence="2" type="ORF">RSOLAG22IIIB_06546</name>
</gene>
<reference evidence="2 3" key="1">
    <citation type="submission" date="2015-07" db="EMBL/GenBank/DDBJ databases">
        <authorList>
            <person name="Noorani M."/>
        </authorList>
    </citation>
    <scope>NUCLEOTIDE SEQUENCE [LARGE SCALE GENOMIC DNA]</scope>
    <source>
        <strain evidence="2">BBA 69670</strain>
    </source>
</reference>
<dbReference type="AlphaFoldDB" id="A0A0K6GEY7"/>